<feature type="domain" description="Xylose isomerase-like TIM barrel" evidence="1">
    <location>
        <begin position="26"/>
        <end position="246"/>
    </location>
</feature>
<name>A0A7X2S7P0_9BACI</name>
<dbReference type="Pfam" id="PF01261">
    <property type="entry name" value="AP_endonuc_2"/>
    <property type="match status" value="1"/>
</dbReference>
<dbReference type="SUPFAM" id="SSF51658">
    <property type="entry name" value="Xylose isomerase-like"/>
    <property type="match status" value="1"/>
</dbReference>
<dbReference type="InterPro" id="IPR013022">
    <property type="entry name" value="Xyl_isomerase-like_TIM-brl"/>
</dbReference>
<dbReference type="AlphaFoldDB" id="A0A7X2S7P0"/>
<dbReference type="InterPro" id="IPR050312">
    <property type="entry name" value="IolE/XylAMocC-like"/>
</dbReference>
<dbReference type="Gene3D" id="3.20.20.150">
    <property type="entry name" value="Divalent-metal-dependent TIM barrel enzymes"/>
    <property type="match status" value="1"/>
</dbReference>
<accession>A0A7X2S7P0</accession>
<evidence type="ECO:0000313" key="2">
    <source>
        <dbReference type="EMBL" id="MTH54788.1"/>
    </source>
</evidence>
<dbReference type="PANTHER" id="PTHR12110">
    <property type="entry name" value="HYDROXYPYRUVATE ISOMERASE"/>
    <property type="match status" value="1"/>
</dbReference>
<evidence type="ECO:0000313" key="3">
    <source>
        <dbReference type="Proteomes" id="UP000434639"/>
    </source>
</evidence>
<reference evidence="2 3" key="1">
    <citation type="journal article" date="2017" name="Int. J. Syst. Evol. Microbiol.">
        <title>Bacillus mangrovi sp. nov., isolated from a sediment sample from a mangrove forest.</title>
        <authorList>
            <person name="Gupta V."/>
            <person name="Singh P.K."/>
            <person name="Korpole S."/>
            <person name="Tanuku N.R.S."/>
            <person name="Pinnaka A.K."/>
        </authorList>
    </citation>
    <scope>NUCLEOTIDE SEQUENCE [LARGE SCALE GENOMIC DNA]</scope>
    <source>
        <strain evidence="2 3">KCTC 33872</strain>
    </source>
</reference>
<dbReference type="Proteomes" id="UP000434639">
    <property type="component" value="Unassembled WGS sequence"/>
</dbReference>
<organism evidence="2 3">
    <name type="scientific">Metabacillus mangrovi</name>
    <dbReference type="NCBI Taxonomy" id="1491830"/>
    <lineage>
        <taxon>Bacteria</taxon>
        <taxon>Bacillati</taxon>
        <taxon>Bacillota</taxon>
        <taxon>Bacilli</taxon>
        <taxon>Bacillales</taxon>
        <taxon>Bacillaceae</taxon>
        <taxon>Metabacillus</taxon>
    </lineage>
</organism>
<gene>
    <name evidence="2" type="ORF">GKZ89_15395</name>
</gene>
<dbReference type="PANTHER" id="PTHR12110:SF41">
    <property type="entry name" value="INOSOSE DEHYDRATASE"/>
    <property type="match status" value="1"/>
</dbReference>
<protein>
    <submittedName>
        <fullName evidence="2">TIM barrel protein</fullName>
    </submittedName>
</protein>
<proteinExistence type="predicted"/>
<comment type="caution">
    <text evidence="2">The sequence shown here is derived from an EMBL/GenBank/DDBJ whole genome shotgun (WGS) entry which is preliminary data.</text>
</comment>
<evidence type="ECO:0000259" key="1">
    <source>
        <dbReference type="Pfam" id="PF01261"/>
    </source>
</evidence>
<dbReference type="EMBL" id="WMIB01000018">
    <property type="protein sequence ID" value="MTH54788.1"/>
    <property type="molecule type" value="Genomic_DNA"/>
</dbReference>
<sequence length="252" mass="28568">MNQIPLAVQMYTLRDECERDFLKTLHKVAEIGFNGVEFAGYYDTDPAVIKKTLDDLDLKAAGSHFVLKEMEENLEQCIEAQQVLGSRHLAIAYPYDRMEKEEEYHRLAEKLNGMGEKVNAAGLTLSYHHHEFELASFGEWTGLEIVLKETNPEWVQAELDIYWLAFAGKDPAEWISTYQDRVSLIHMKDMESGEGRSFEELGKGVINLSSVGDAAVKANAEWLIVEQDECKRPPFESISSSLSYLKGLSLKV</sequence>
<dbReference type="InterPro" id="IPR036237">
    <property type="entry name" value="Xyl_isomerase-like_sf"/>
</dbReference>
<dbReference type="RefSeq" id="WP_155113298.1">
    <property type="nucleotide sequence ID" value="NZ_WMIB01000018.1"/>
</dbReference>
<keyword evidence="3" id="KW-1185">Reference proteome</keyword>
<dbReference type="OrthoDB" id="9798407at2"/>